<evidence type="ECO:0000313" key="2">
    <source>
        <dbReference type="EMBL" id="MED6156655.1"/>
    </source>
</evidence>
<evidence type="ECO:0008006" key="4">
    <source>
        <dbReference type="Google" id="ProtNLM"/>
    </source>
</evidence>
<dbReference type="EMBL" id="JASCZI010120875">
    <property type="protein sequence ID" value="MED6156655.1"/>
    <property type="molecule type" value="Genomic_DNA"/>
</dbReference>
<protein>
    <recommendedName>
        <fullName evidence="4">Aminotransferase-like plant mobile domain-containing protein</fullName>
    </recommendedName>
</protein>
<feature type="compositionally biased region" description="Low complexity" evidence="1">
    <location>
        <begin position="288"/>
        <end position="297"/>
    </location>
</feature>
<evidence type="ECO:0000256" key="1">
    <source>
        <dbReference type="SAM" id="MobiDB-lite"/>
    </source>
</evidence>
<keyword evidence="3" id="KW-1185">Reference proteome</keyword>
<gene>
    <name evidence="2" type="ORF">PIB30_016392</name>
</gene>
<proteinExistence type="predicted"/>
<evidence type="ECO:0000313" key="3">
    <source>
        <dbReference type="Proteomes" id="UP001341840"/>
    </source>
</evidence>
<reference evidence="2 3" key="1">
    <citation type="journal article" date="2023" name="Plants (Basel)">
        <title>Bridging the Gap: Combining Genomics and Transcriptomics Approaches to Understand Stylosanthes scabra, an Orphan Legume from the Brazilian Caatinga.</title>
        <authorList>
            <person name="Ferreira-Neto J.R.C."/>
            <person name="da Silva M.D."/>
            <person name="Binneck E."/>
            <person name="de Melo N.F."/>
            <person name="da Silva R.H."/>
            <person name="de Melo A.L.T.M."/>
            <person name="Pandolfi V."/>
            <person name="Bustamante F.O."/>
            <person name="Brasileiro-Vidal A.C."/>
            <person name="Benko-Iseppon A.M."/>
        </authorList>
    </citation>
    <scope>NUCLEOTIDE SEQUENCE [LARGE SCALE GENOMIC DNA]</scope>
    <source>
        <tissue evidence="2">Leaves</tissue>
    </source>
</reference>
<organism evidence="2 3">
    <name type="scientific">Stylosanthes scabra</name>
    <dbReference type="NCBI Taxonomy" id="79078"/>
    <lineage>
        <taxon>Eukaryota</taxon>
        <taxon>Viridiplantae</taxon>
        <taxon>Streptophyta</taxon>
        <taxon>Embryophyta</taxon>
        <taxon>Tracheophyta</taxon>
        <taxon>Spermatophyta</taxon>
        <taxon>Magnoliopsida</taxon>
        <taxon>eudicotyledons</taxon>
        <taxon>Gunneridae</taxon>
        <taxon>Pentapetalae</taxon>
        <taxon>rosids</taxon>
        <taxon>fabids</taxon>
        <taxon>Fabales</taxon>
        <taxon>Fabaceae</taxon>
        <taxon>Papilionoideae</taxon>
        <taxon>50 kb inversion clade</taxon>
        <taxon>dalbergioids sensu lato</taxon>
        <taxon>Dalbergieae</taxon>
        <taxon>Pterocarpus clade</taxon>
        <taxon>Stylosanthes</taxon>
    </lineage>
</organism>
<accession>A0ABU6U7N2</accession>
<comment type="caution">
    <text evidence="2">The sequence shown here is derived from an EMBL/GenBank/DDBJ whole genome shotgun (WGS) entry which is preliminary data.</text>
</comment>
<feature type="region of interest" description="Disordered" evidence="1">
    <location>
        <begin position="278"/>
        <end position="322"/>
    </location>
</feature>
<name>A0ABU6U7N2_9FABA</name>
<feature type="region of interest" description="Disordered" evidence="1">
    <location>
        <begin position="219"/>
        <end position="262"/>
    </location>
</feature>
<sequence>MILQFLWRPYRGMVFPDDLHEDLSVSKYYGLLLSFESVEWHSADRVMRQFGYNQTRQTDPEDLGEDHCIPVNSFANHDRYMEWYRKKSSQWLSLADIAWQEDAHPQNSPQQDDDQMSFQAGGDQISFQAEGDQMLFQNHQYEQPQHAYVPDPPPTQMYEQPYQAYVSQQEAYVPDVYSQSAFSPFDENDINELRRILGSDEGDHLETLFSQRQAEPQPVIMPGRSSIDCVRPPRVTTSSGHCTGRASVDSWISGGDHQRGPIITQHSADFNEASLVRGPAEGDDNSRVVESQQQEGSSGSGDGRSYNLRKEKKKPSKWSPSPWVKKAKDVVTWKNKAFDHLLFSLYFKNVQVFFLVV</sequence>
<dbReference type="Proteomes" id="UP001341840">
    <property type="component" value="Unassembled WGS sequence"/>
</dbReference>